<evidence type="ECO:0000256" key="1">
    <source>
        <dbReference type="SAM" id="MobiDB-lite"/>
    </source>
</evidence>
<dbReference type="Proteomes" id="UP000663069">
    <property type="component" value="Chromosome"/>
</dbReference>
<keyword evidence="4" id="KW-0547">Nucleotide-binding</keyword>
<evidence type="ECO:0000259" key="3">
    <source>
        <dbReference type="Pfam" id="PF08794"/>
    </source>
</evidence>
<proteinExistence type="predicted"/>
<dbReference type="Pfam" id="PF08794">
    <property type="entry name" value="FHBP_C"/>
    <property type="match status" value="1"/>
</dbReference>
<protein>
    <submittedName>
        <fullName evidence="4">Nitrate ABC transporter ATP-binding protein</fullName>
    </submittedName>
</protein>
<feature type="chain" id="PRO_5045344050" evidence="2">
    <location>
        <begin position="19"/>
        <end position="261"/>
    </location>
</feature>
<gene>
    <name evidence="4" type="ORF">IHV77_09860</name>
</gene>
<dbReference type="InterPro" id="IPR014902">
    <property type="entry name" value="FHBP-like_C"/>
</dbReference>
<dbReference type="SUPFAM" id="SSF56925">
    <property type="entry name" value="OMPA-like"/>
    <property type="match status" value="1"/>
</dbReference>
<dbReference type="RefSeq" id="WP_194811786.1">
    <property type="nucleotide sequence ID" value="NZ_CP063056.1"/>
</dbReference>
<accession>A0ABX6UW25</accession>
<keyword evidence="2" id="KW-0732">Signal</keyword>
<name>A0ABX6UW25_9PAST</name>
<evidence type="ECO:0000313" key="5">
    <source>
        <dbReference type="Proteomes" id="UP000663069"/>
    </source>
</evidence>
<feature type="domain" description="Factor H binding protein-like C-terminal" evidence="3">
    <location>
        <begin position="142"/>
        <end position="245"/>
    </location>
</feature>
<dbReference type="Gene3D" id="2.40.160.90">
    <property type="match status" value="1"/>
</dbReference>
<keyword evidence="4" id="KW-0067">ATP-binding</keyword>
<dbReference type="InterPro" id="IPR011250">
    <property type="entry name" value="OMP/PagP_B-barrel"/>
</dbReference>
<evidence type="ECO:0000256" key="2">
    <source>
        <dbReference type="SAM" id="SignalP"/>
    </source>
</evidence>
<feature type="region of interest" description="Disordered" evidence="1">
    <location>
        <begin position="19"/>
        <end position="53"/>
    </location>
</feature>
<reference evidence="4 5" key="1">
    <citation type="submission" date="2020-10" db="EMBL/GenBank/DDBJ databases">
        <title>Genome Sequencing of Rodentibacter spp. strain DSM111151.</title>
        <authorList>
            <person name="Benga L."/>
            <person name="Lautwein T."/>
        </authorList>
    </citation>
    <scope>NUCLEOTIDE SEQUENCE [LARGE SCALE GENOMIC DNA]</scope>
    <source>
        <strain evidence="4 5">DSM 111151</strain>
    </source>
</reference>
<feature type="compositionally biased region" description="Polar residues" evidence="1">
    <location>
        <begin position="27"/>
        <end position="53"/>
    </location>
</feature>
<feature type="signal peptide" evidence="2">
    <location>
        <begin position="1"/>
        <end position="18"/>
    </location>
</feature>
<dbReference type="GO" id="GO:0005524">
    <property type="term" value="F:ATP binding"/>
    <property type="evidence" value="ECO:0007669"/>
    <property type="project" value="UniProtKB-KW"/>
</dbReference>
<keyword evidence="5" id="KW-1185">Reference proteome</keyword>
<dbReference type="EMBL" id="CP063056">
    <property type="protein sequence ID" value="QPB42204.1"/>
    <property type="molecule type" value="Genomic_DNA"/>
</dbReference>
<sequence length="261" mass="27258">MKKLLLVTALGIVLSACSGGGGGGSSTSPATPAKDNSQSNANSESTAKGSLSSVRSDLQDQVKALKQVSVGGVVIDLASENIGFVEKDLGGNIKGKAYNQAYSAIGYALPKNVKTDQYGRVVDGRASVDDMGEFGLGTKFEDLPATGEYRYSGVSFGANSEGKLSLNVNFADKTLSGAITDRKLLSSGKELFDINLLKTDIRRISQGGEEIHFAGVAKSNVDGYEVRSGYGGKFMGPNAEEVIGYVADDNANPYEAFAGKR</sequence>
<organism evidence="4 5">
    <name type="scientific">Rodentibacter haemolyticus</name>
    <dbReference type="NCBI Taxonomy" id="2778911"/>
    <lineage>
        <taxon>Bacteria</taxon>
        <taxon>Pseudomonadati</taxon>
        <taxon>Pseudomonadota</taxon>
        <taxon>Gammaproteobacteria</taxon>
        <taxon>Pasteurellales</taxon>
        <taxon>Pasteurellaceae</taxon>
        <taxon>Rodentibacter</taxon>
    </lineage>
</organism>
<evidence type="ECO:0000313" key="4">
    <source>
        <dbReference type="EMBL" id="QPB42204.1"/>
    </source>
</evidence>
<dbReference type="PROSITE" id="PS51257">
    <property type="entry name" value="PROKAR_LIPOPROTEIN"/>
    <property type="match status" value="1"/>
</dbReference>